<evidence type="ECO:0000313" key="6">
    <source>
        <dbReference type="Proteomes" id="UP001597497"/>
    </source>
</evidence>
<name>A0ABW5RF67_9BACL</name>
<dbReference type="PROSITE" id="PS50893">
    <property type="entry name" value="ABC_TRANSPORTER_2"/>
    <property type="match status" value="1"/>
</dbReference>
<dbReference type="GO" id="GO:0005524">
    <property type="term" value="F:ATP binding"/>
    <property type="evidence" value="ECO:0007669"/>
    <property type="project" value="UniProtKB-KW"/>
</dbReference>
<keyword evidence="1" id="KW-0813">Transport</keyword>
<keyword evidence="6" id="KW-1185">Reference proteome</keyword>
<accession>A0ABW5RF67</accession>
<comment type="caution">
    <text evidence="5">The sequence shown here is derived from an EMBL/GenBank/DDBJ whole genome shotgun (WGS) entry which is preliminary data.</text>
</comment>
<dbReference type="SMART" id="SM00382">
    <property type="entry name" value="AAA"/>
    <property type="match status" value="1"/>
</dbReference>
<evidence type="ECO:0000256" key="1">
    <source>
        <dbReference type="ARBA" id="ARBA00022448"/>
    </source>
</evidence>
<dbReference type="InterPro" id="IPR003439">
    <property type="entry name" value="ABC_transporter-like_ATP-bd"/>
</dbReference>
<protein>
    <submittedName>
        <fullName evidence="5">ATP-binding cassette domain-containing protein</fullName>
    </submittedName>
</protein>
<dbReference type="Pfam" id="PF00005">
    <property type="entry name" value="ABC_tran"/>
    <property type="match status" value="1"/>
</dbReference>
<gene>
    <name evidence="5" type="ORF">ACFSUC_16300</name>
</gene>
<dbReference type="InterPro" id="IPR017871">
    <property type="entry name" value="ABC_transporter-like_CS"/>
</dbReference>
<dbReference type="PANTHER" id="PTHR43166">
    <property type="entry name" value="AMINO ACID IMPORT ATP-BINDING PROTEIN"/>
    <property type="match status" value="1"/>
</dbReference>
<keyword evidence="3 5" id="KW-0067">ATP-binding</keyword>
<dbReference type="RefSeq" id="WP_379930691.1">
    <property type="nucleotide sequence ID" value="NZ_JBHUMM010000043.1"/>
</dbReference>
<dbReference type="InterPro" id="IPR027417">
    <property type="entry name" value="P-loop_NTPase"/>
</dbReference>
<dbReference type="SUPFAM" id="SSF52540">
    <property type="entry name" value="P-loop containing nucleoside triphosphate hydrolases"/>
    <property type="match status" value="1"/>
</dbReference>
<dbReference type="PROSITE" id="PS00211">
    <property type="entry name" value="ABC_TRANSPORTER_1"/>
    <property type="match status" value="1"/>
</dbReference>
<dbReference type="EMBL" id="JBHUMM010000043">
    <property type="protein sequence ID" value="MFD2673134.1"/>
    <property type="molecule type" value="Genomic_DNA"/>
</dbReference>
<evidence type="ECO:0000259" key="4">
    <source>
        <dbReference type="PROSITE" id="PS50893"/>
    </source>
</evidence>
<evidence type="ECO:0000313" key="5">
    <source>
        <dbReference type="EMBL" id="MFD2673134.1"/>
    </source>
</evidence>
<dbReference type="Gene3D" id="3.40.50.300">
    <property type="entry name" value="P-loop containing nucleotide triphosphate hydrolases"/>
    <property type="match status" value="1"/>
</dbReference>
<dbReference type="InterPro" id="IPR050086">
    <property type="entry name" value="MetN_ABC_transporter-like"/>
</dbReference>
<dbReference type="InterPro" id="IPR003593">
    <property type="entry name" value="AAA+_ATPase"/>
</dbReference>
<sequence length="242" mass="26915">MILIRNLVKKIANKPFLKQVSLNVDTGELAAIIGPSGSGKTLLLECITLNTPWHRGTYQFQGKVISPNTFTSRQKLKKQAAYLKDTLGLLPQKTGLQNVKQGVKEAFPFWKRLLGTNQETHMEAMDLMEKLGLLDLAHKPVMQLSGGEKQRVAIAKAIAKGAKVIVADEPVSGLDPIRANEVVRDFKEMTRKSGVTLICTLHRLELAEKYADRIIGMNDGTVVVEAKGRPLEDDERERIYQT</sequence>
<feature type="domain" description="ABC transporter" evidence="4">
    <location>
        <begin position="2"/>
        <end position="242"/>
    </location>
</feature>
<reference evidence="6" key="1">
    <citation type="journal article" date="2019" name="Int. J. Syst. Evol. Microbiol.">
        <title>The Global Catalogue of Microorganisms (GCM) 10K type strain sequencing project: providing services to taxonomists for standard genome sequencing and annotation.</title>
        <authorList>
            <consortium name="The Broad Institute Genomics Platform"/>
            <consortium name="The Broad Institute Genome Sequencing Center for Infectious Disease"/>
            <person name="Wu L."/>
            <person name="Ma J."/>
        </authorList>
    </citation>
    <scope>NUCLEOTIDE SEQUENCE [LARGE SCALE GENOMIC DNA]</scope>
    <source>
        <strain evidence="6">KCTC 33676</strain>
    </source>
</reference>
<dbReference type="Proteomes" id="UP001597497">
    <property type="component" value="Unassembled WGS sequence"/>
</dbReference>
<evidence type="ECO:0000256" key="2">
    <source>
        <dbReference type="ARBA" id="ARBA00022741"/>
    </source>
</evidence>
<evidence type="ECO:0000256" key="3">
    <source>
        <dbReference type="ARBA" id="ARBA00022840"/>
    </source>
</evidence>
<keyword evidence="2" id="KW-0547">Nucleotide-binding</keyword>
<proteinExistence type="predicted"/>
<organism evidence="5 6">
    <name type="scientific">Marinicrinis sediminis</name>
    <dbReference type="NCBI Taxonomy" id="1652465"/>
    <lineage>
        <taxon>Bacteria</taxon>
        <taxon>Bacillati</taxon>
        <taxon>Bacillota</taxon>
        <taxon>Bacilli</taxon>
        <taxon>Bacillales</taxon>
        <taxon>Paenibacillaceae</taxon>
    </lineage>
</organism>